<evidence type="ECO:0000313" key="3">
    <source>
        <dbReference type="Proteomes" id="UP000316095"/>
    </source>
</evidence>
<keyword evidence="1 2" id="KW-0456">Lyase</keyword>
<dbReference type="EC" id="4.2.1.59" evidence="2"/>
<evidence type="ECO:0000256" key="1">
    <source>
        <dbReference type="ARBA" id="ARBA00023239"/>
    </source>
</evidence>
<dbReference type="InterPro" id="IPR013114">
    <property type="entry name" value="FabA_FabZ"/>
</dbReference>
<dbReference type="Gene3D" id="3.10.129.10">
    <property type="entry name" value="Hotdog Thioesterase"/>
    <property type="match status" value="1"/>
</dbReference>
<keyword evidence="3" id="KW-1185">Reference proteome</keyword>
<comment type="caution">
    <text evidence="2">The sequence shown here is derived from an EMBL/GenBank/DDBJ whole genome shotgun (WGS) entry which is preliminary data.</text>
</comment>
<proteinExistence type="predicted"/>
<name>A0A5C5XJH1_9PLAN</name>
<dbReference type="EMBL" id="SJPG01000001">
    <property type="protein sequence ID" value="TWT62483.1"/>
    <property type="molecule type" value="Genomic_DNA"/>
</dbReference>
<protein>
    <submittedName>
        <fullName evidence="2">3-hydroxyacyl-[acyl-carrier-protein] dehydratase FabZ</fullName>
        <ecNumber evidence="2">4.2.1.59</ecNumber>
    </submittedName>
</protein>
<dbReference type="Proteomes" id="UP000316095">
    <property type="component" value="Unassembled WGS sequence"/>
</dbReference>
<dbReference type="AlphaFoldDB" id="A0A5C5XJH1"/>
<dbReference type="PANTHER" id="PTHR30272">
    <property type="entry name" value="3-HYDROXYACYL-[ACYL-CARRIER-PROTEIN] DEHYDRATASE"/>
    <property type="match status" value="1"/>
</dbReference>
<evidence type="ECO:0000313" key="2">
    <source>
        <dbReference type="EMBL" id="TWT62483.1"/>
    </source>
</evidence>
<dbReference type="GO" id="GO:0019171">
    <property type="term" value="F:(3R)-hydroxyacyl-[acyl-carrier-protein] dehydratase activity"/>
    <property type="evidence" value="ECO:0007669"/>
    <property type="project" value="UniProtKB-EC"/>
</dbReference>
<reference evidence="2 3" key="1">
    <citation type="submission" date="2019-02" db="EMBL/GenBank/DDBJ databases">
        <title>Deep-cultivation of Planctomycetes and their phenomic and genomic characterization uncovers novel biology.</title>
        <authorList>
            <person name="Wiegand S."/>
            <person name="Jogler M."/>
            <person name="Boedeker C."/>
            <person name="Pinto D."/>
            <person name="Vollmers J."/>
            <person name="Rivas-Marin E."/>
            <person name="Kohn T."/>
            <person name="Peeters S.H."/>
            <person name="Heuer A."/>
            <person name="Rast P."/>
            <person name="Oberbeckmann S."/>
            <person name="Bunk B."/>
            <person name="Jeske O."/>
            <person name="Meyerdierks A."/>
            <person name="Storesund J.E."/>
            <person name="Kallscheuer N."/>
            <person name="Luecker S."/>
            <person name="Lage O.M."/>
            <person name="Pohl T."/>
            <person name="Merkel B.J."/>
            <person name="Hornburger P."/>
            <person name="Mueller R.-W."/>
            <person name="Bruemmer F."/>
            <person name="Labrenz M."/>
            <person name="Spormann A.M."/>
            <person name="Op Den Camp H."/>
            <person name="Overmann J."/>
            <person name="Amann R."/>
            <person name="Jetten M.S.M."/>
            <person name="Mascher T."/>
            <person name="Medema M.H."/>
            <person name="Devos D.P."/>
            <person name="Kaster A.-K."/>
            <person name="Ovreas L."/>
            <person name="Rohde M."/>
            <person name="Galperin M.Y."/>
            <person name="Jogler C."/>
        </authorList>
    </citation>
    <scope>NUCLEOTIDE SEQUENCE [LARGE SCALE GENOMIC DNA]</scope>
    <source>
        <strain evidence="2 3">Pan54</strain>
    </source>
</reference>
<dbReference type="CDD" id="cd01288">
    <property type="entry name" value="FabZ"/>
    <property type="match status" value="1"/>
</dbReference>
<sequence>MDQEQIKECIPHRDPFLWIDEVLELSENNIHATTYINPDLPVFQGHYPDFPIMPGVLQIEMALQAGAILISRKHALEADKVPVATRINNVKFKHMVRPGDTANVYVEVTERLKDTFYMTGKIVVDGQTCTRLDFAATATDSPG</sequence>
<dbReference type="OrthoDB" id="9772788at2"/>
<dbReference type="PANTHER" id="PTHR30272:SF1">
    <property type="entry name" value="3-HYDROXYACYL-[ACYL-CARRIER-PROTEIN] DEHYDRATASE"/>
    <property type="match status" value="1"/>
</dbReference>
<accession>A0A5C5XJH1</accession>
<organism evidence="2 3">
    <name type="scientific">Rubinisphaera italica</name>
    <dbReference type="NCBI Taxonomy" id="2527969"/>
    <lineage>
        <taxon>Bacteria</taxon>
        <taxon>Pseudomonadati</taxon>
        <taxon>Planctomycetota</taxon>
        <taxon>Planctomycetia</taxon>
        <taxon>Planctomycetales</taxon>
        <taxon>Planctomycetaceae</taxon>
        <taxon>Rubinisphaera</taxon>
    </lineage>
</organism>
<gene>
    <name evidence="2" type="primary">fabZ_3</name>
    <name evidence="2" type="ORF">Pan54_32250</name>
</gene>
<dbReference type="SUPFAM" id="SSF54637">
    <property type="entry name" value="Thioesterase/thiol ester dehydrase-isomerase"/>
    <property type="match status" value="1"/>
</dbReference>
<dbReference type="InterPro" id="IPR029069">
    <property type="entry name" value="HotDog_dom_sf"/>
</dbReference>
<dbReference type="Pfam" id="PF07977">
    <property type="entry name" value="FabA"/>
    <property type="match status" value="1"/>
</dbReference>
<dbReference type="RefSeq" id="WP_146504332.1">
    <property type="nucleotide sequence ID" value="NZ_SJPG01000001.1"/>
</dbReference>